<protein>
    <recommendedName>
        <fullName evidence="7">BZIP domain-containing protein</fullName>
    </recommendedName>
</protein>
<keyword evidence="4" id="KW-0804">Transcription</keyword>
<dbReference type="Ensembl" id="ENSECRT00000026857.1">
    <property type="protein sequence ID" value="ENSECRP00000026311.1"/>
    <property type="gene ID" value="ENSECRG00000017749.1"/>
</dbReference>
<dbReference type="GO" id="GO:0007623">
    <property type="term" value="P:circadian rhythm"/>
    <property type="evidence" value="ECO:0007669"/>
    <property type="project" value="TreeGrafter"/>
</dbReference>
<evidence type="ECO:0000256" key="3">
    <source>
        <dbReference type="ARBA" id="ARBA00023125"/>
    </source>
</evidence>
<evidence type="ECO:0000259" key="7">
    <source>
        <dbReference type="PROSITE" id="PS50217"/>
    </source>
</evidence>
<dbReference type="PANTHER" id="PTHR15284">
    <property type="entry name" value="NUCLEAR FACTOR INTERLEUKIN-3-REGULATED PROTEIN"/>
    <property type="match status" value="1"/>
</dbReference>
<dbReference type="Gene3D" id="1.20.5.170">
    <property type="match status" value="1"/>
</dbReference>
<evidence type="ECO:0000256" key="6">
    <source>
        <dbReference type="SAM" id="MobiDB-lite"/>
    </source>
</evidence>
<dbReference type="CDD" id="cd14694">
    <property type="entry name" value="bZIP_NFIL3"/>
    <property type="match status" value="1"/>
</dbReference>
<dbReference type="InterPro" id="IPR047106">
    <property type="entry name" value="NFIL3-like_bZIP"/>
</dbReference>
<comment type="similarity">
    <text evidence="1">Belongs to the bZIP family. NFIL3 subfamily.</text>
</comment>
<accession>A0A8C4T3E5</accession>
<dbReference type="InterPro" id="IPR047229">
    <property type="entry name" value="NFIL3-like"/>
</dbReference>
<keyword evidence="9" id="KW-1185">Reference proteome</keyword>
<feature type="region of interest" description="Disordered" evidence="6">
    <location>
        <begin position="1"/>
        <end position="49"/>
    </location>
</feature>
<dbReference type="FunFam" id="1.20.5.170:FF:000025">
    <property type="entry name" value="nuclear factor interleukin-3-regulated protein-like"/>
    <property type="match status" value="1"/>
</dbReference>
<organism evidence="8 9">
    <name type="scientific">Erpetoichthys calabaricus</name>
    <name type="common">Rope fish</name>
    <name type="synonym">Calamoichthys calabaricus</name>
    <dbReference type="NCBI Taxonomy" id="27687"/>
    <lineage>
        <taxon>Eukaryota</taxon>
        <taxon>Metazoa</taxon>
        <taxon>Chordata</taxon>
        <taxon>Craniata</taxon>
        <taxon>Vertebrata</taxon>
        <taxon>Euteleostomi</taxon>
        <taxon>Actinopterygii</taxon>
        <taxon>Polypteriformes</taxon>
        <taxon>Polypteridae</taxon>
        <taxon>Erpetoichthys</taxon>
    </lineage>
</organism>
<dbReference type="Proteomes" id="UP000694620">
    <property type="component" value="Chromosome 12"/>
</dbReference>
<dbReference type="InterPro" id="IPR004827">
    <property type="entry name" value="bZIP"/>
</dbReference>
<evidence type="ECO:0000313" key="8">
    <source>
        <dbReference type="Ensembl" id="ENSECRP00000026311.1"/>
    </source>
</evidence>
<reference evidence="8" key="1">
    <citation type="submission" date="2021-06" db="EMBL/GenBank/DDBJ databases">
        <authorList>
            <consortium name="Wellcome Sanger Institute Data Sharing"/>
        </authorList>
    </citation>
    <scope>NUCLEOTIDE SEQUENCE [LARGE SCALE GENOMIC DNA]</scope>
</reference>
<sequence length="401" mass="45655">SQIRKASARDLEEEFPEGQLHLHPSPLTHRLHSRKSTKRHLSPGTRKREFIPDEKKDALYWEKRRKNNEAAKRSREKRRVSDFVMESKLHALNEENVCLRSELLSLKLRFGVISPADYGKHMQSLHLKNSMQSEMDAQYLLDKKANSVCRDDCYMAPSMGSATSCLVRNSTPCVMPKYIAMSHPSSLSLSSSMNRSAFMPTCSFLSKFPNCPWLQYYDPRYPASLQSCFSGRQTHGKVPLDDECEQQVPAAPLLPVLRDNISPGLDLKAALPHKLRLKVRPLCGRSDSDGEVMDRMGHQSTEGTERNLVNSLRAEYFFPKTVSGKQWFHTEISIKRPLLHAVAASLPRMCSRLAVFVWLGWQQQRSRSQCIAIWFLPLIIVKWQSSLVNIVSTTISLGTIS</sequence>
<dbReference type="PROSITE" id="PS00036">
    <property type="entry name" value="BZIP_BASIC"/>
    <property type="match status" value="1"/>
</dbReference>
<reference evidence="8" key="2">
    <citation type="submission" date="2025-08" db="UniProtKB">
        <authorList>
            <consortium name="Ensembl"/>
        </authorList>
    </citation>
    <scope>IDENTIFICATION</scope>
</reference>
<keyword evidence="2" id="KW-0805">Transcription regulation</keyword>
<evidence type="ECO:0000256" key="1">
    <source>
        <dbReference type="ARBA" id="ARBA00006079"/>
    </source>
</evidence>
<feature type="compositionally biased region" description="Basic residues" evidence="6">
    <location>
        <begin position="29"/>
        <end position="41"/>
    </location>
</feature>
<dbReference type="PROSITE" id="PS50217">
    <property type="entry name" value="BZIP"/>
    <property type="match status" value="1"/>
</dbReference>
<keyword evidence="3" id="KW-0238">DNA-binding</keyword>
<proteinExistence type="inferred from homology"/>
<dbReference type="PANTHER" id="PTHR15284:SF0">
    <property type="entry name" value="GH23983P"/>
    <property type="match status" value="1"/>
</dbReference>
<dbReference type="GO" id="GO:0003677">
    <property type="term" value="F:DNA binding"/>
    <property type="evidence" value="ECO:0007669"/>
    <property type="project" value="UniProtKB-KW"/>
</dbReference>
<evidence type="ECO:0000256" key="2">
    <source>
        <dbReference type="ARBA" id="ARBA00023015"/>
    </source>
</evidence>
<reference evidence="8" key="3">
    <citation type="submission" date="2025-09" db="UniProtKB">
        <authorList>
            <consortium name="Ensembl"/>
        </authorList>
    </citation>
    <scope>IDENTIFICATION</scope>
</reference>
<dbReference type="GeneTree" id="ENSGT00940000160540"/>
<keyword evidence="5" id="KW-0539">Nucleus</keyword>
<dbReference type="GO" id="GO:0003700">
    <property type="term" value="F:DNA-binding transcription factor activity"/>
    <property type="evidence" value="ECO:0007669"/>
    <property type="project" value="InterPro"/>
</dbReference>
<feature type="domain" description="BZIP" evidence="7">
    <location>
        <begin position="57"/>
        <end position="107"/>
    </location>
</feature>
<evidence type="ECO:0000256" key="4">
    <source>
        <dbReference type="ARBA" id="ARBA00023163"/>
    </source>
</evidence>
<evidence type="ECO:0000313" key="9">
    <source>
        <dbReference type="Proteomes" id="UP000694620"/>
    </source>
</evidence>
<dbReference type="GO" id="GO:0005634">
    <property type="term" value="C:nucleus"/>
    <property type="evidence" value="ECO:0007669"/>
    <property type="project" value="TreeGrafter"/>
</dbReference>
<dbReference type="Pfam" id="PF07716">
    <property type="entry name" value="bZIP_2"/>
    <property type="match status" value="1"/>
</dbReference>
<name>A0A8C4T3E5_ERPCA</name>
<evidence type="ECO:0000256" key="5">
    <source>
        <dbReference type="ARBA" id="ARBA00023242"/>
    </source>
</evidence>
<dbReference type="InterPro" id="IPR046347">
    <property type="entry name" value="bZIP_sf"/>
</dbReference>
<dbReference type="AlphaFoldDB" id="A0A8C4T3E5"/>
<dbReference type="SUPFAM" id="SSF57959">
    <property type="entry name" value="Leucine zipper domain"/>
    <property type="match status" value="1"/>
</dbReference>